<gene>
    <name evidence="5" type="ORF">G5V65_18190</name>
</gene>
<dbReference type="GO" id="GO:0009307">
    <property type="term" value="P:DNA restriction-modification system"/>
    <property type="evidence" value="ECO:0007669"/>
    <property type="project" value="UniProtKB-KW"/>
</dbReference>
<comment type="similarity">
    <text evidence="1">Belongs to the type-I restriction system S methylase family.</text>
</comment>
<evidence type="ECO:0000256" key="1">
    <source>
        <dbReference type="ARBA" id="ARBA00010923"/>
    </source>
</evidence>
<dbReference type="SUPFAM" id="SSF116734">
    <property type="entry name" value="DNA methylase specificity domain"/>
    <property type="match status" value="2"/>
</dbReference>
<comment type="caution">
    <text evidence="5">The sequence shown here is derived from an EMBL/GenBank/DDBJ whole genome shotgun (WGS) entry which is preliminary data.</text>
</comment>
<evidence type="ECO:0000313" key="5">
    <source>
        <dbReference type="EMBL" id="NGQ92825.1"/>
    </source>
</evidence>
<dbReference type="InterPro" id="IPR052021">
    <property type="entry name" value="Type-I_RS_S_subunit"/>
</dbReference>
<feature type="domain" description="Type I restriction modification DNA specificity" evidence="4">
    <location>
        <begin position="51"/>
        <end position="180"/>
    </location>
</feature>
<dbReference type="PANTHER" id="PTHR30408">
    <property type="entry name" value="TYPE-1 RESTRICTION ENZYME ECOKI SPECIFICITY PROTEIN"/>
    <property type="match status" value="1"/>
</dbReference>
<proteinExistence type="inferred from homology"/>
<dbReference type="CDD" id="cd17256">
    <property type="entry name" value="RMtype1_S_EcoJA65PI-TRD1-CR1_like"/>
    <property type="match status" value="1"/>
</dbReference>
<dbReference type="Pfam" id="PF01420">
    <property type="entry name" value="Methylase_S"/>
    <property type="match status" value="2"/>
</dbReference>
<dbReference type="EMBL" id="JAALFE010000023">
    <property type="protein sequence ID" value="NGQ92825.1"/>
    <property type="molecule type" value="Genomic_DNA"/>
</dbReference>
<feature type="non-terminal residue" evidence="5">
    <location>
        <position position="1"/>
    </location>
</feature>
<keyword evidence="3" id="KW-0238">DNA-binding</keyword>
<keyword evidence="2" id="KW-0680">Restriction system</keyword>
<evidence type="ECO:0000259" key="4">
    <source>
        <dbReference type="Pfam" id="PF01420"/>
    </source>
</evidence>
<dbReference type="GO" id="GO:0004519">
    <property type="term" value="F:endonuclease activity"/>
    <property type="evidence" value="ECO:0007669"/>
    <property type="project" value="UniProtKB-KW"/>
</dbReference>
<keyword evidence="5" id="KW-0255">Endonuclease</keyword>
<dbReference type="Proteomes" id="UP000474758">
    <property type="component" value="Unassembled WGS sequence"/>
</dbReference>
<evidence type="ECO:0000313" key="6">
    <source>
        <dbReference type="Proteomes" id="UP000474758"/>
    </source>
</evidence>
<feature type="domain" description="Type I restriction modification DNA specificity" evidence="4">
    <location>
        <begin position="208"/>
        <end position="364"/>
    </location>
</feature>
<dbReference type="InterPro" id="IPR000055">
    <property type="entry name" value="Restrct_endonuc_typeI_TRD"/>
</dbReference>
<sequence>RQRHDLYAKYHDYDSEISDLLGECGIKVLNVGNILPNGTIDLSRTDRHLSVEEFDRKYRHFAVDAGDLVIASSGISFDEDGFLRTKVAFVHEQHLPLCMNTSTIRFKAKTDVSDLAFLRHWFQSASFRTQISRLVTGSAQLNFGPSHLKQMTIPLPPLEEQKRIAAILDQADALRRLRARALDRLNALGQAIFQEMFGDDQASAERQKLGEVCVKIGSGATPRGGDSAYKEQGVPLIRSMNVRDGFFDRKGLAFLDDAQADGLKNVIVQGRDVLLNITGASVARVCIAPPELSGARVNQHVAIIRPNRIVVPEFLEAFLLLPKSKSELLRIAEAGATRQAITKAQIEDFEVPILPLAEQQKFLDRRNEVANQTLVAERQAMAFDQLFGSLQHRAFRGEL</sequence>
<organism evidence="5 6">
    <name type="scientific">Paragemmobacter kunshanensis</name>
    <dbReference type="NCBI Taxonomy" id="2583234"/>
    <lineage>
        <taxon>Bacteria</taxon>
        <taxon>Pseudomonadati</taxon>
        <taxon>Pseudomonadota</taxon>
        <taxon>Alphaproteobacteria</taxon>
        <taxon>Rhodobacterales</taxon>
        <taxon>Paracoccaceae</taxon>
        <taxon>Paragemmobacter</taxon>
    </lineage>
</organism>
<dbReference type="GO" id="GO:0003677">
    <property type="term" value="F:DNA binding"/>
    <property type="evidence" value="ECO:0007669"/>
    <property type="project" value="UniProtKB-KW"/>
</dbReference>
<protein>
    <submittedName>
        <fullName evidence="5">Restriction endonuclease</fullName>
    </submittedName>
</protein>
<dbReference type="Gene3D" id="3.90.220.20">
    <property type="entry name" value="DNA methylase specificity domains"/>
    <property type="match status" value="2"/>
</dbReference>
<evidence type="ECO:0000256" key="2">
    <source>
        <dbReference type="ARBA" id="ARBA00022747"/>
    </source>
</evidence>
<reference evidence="5 6" key="1">
    <citation type="submission" date="2020-02" db="EMBL/GenBank/DDBJ databases">
        <title>Rhodobacter translucens sp. nov., a novel bacterium isolated from activated sludge.</title>
        <authorList>
            <person name="Liu J."/>
        </authorList>
    </citation>
    <scope>NUCLEOTIDE SEQUENCE [LARGE SCALE GENOMIC DNA]</scope>
    <source>
        <strain evidence="5 6">HX-7-19</strain>
    </source>
</reference>
<keyword evidence="5" id="KW-0378">Hydrolase</keyword>
<keyword evidence="6" id="KW-1185">Reference proteome</keyword>
<dbReference type="InterPro" id="IPR044946">
    <property type="entry name" value="Restrct_endonuc_typeI_TRD_sf"/>
</dbReference>
<keyword evidence="5" id="KW-0540">Nuclease</keyword>
<dbReference type="AlphaFoldDB" id="A0A6M1U8E1"/>
<dbReference type="PANTHER" id="PTHR30408:SF12">
    <property type="entry name" value="TYPE I RESTRICTION ENZYME MJAVIII SPECIFICITY SUBUNIT"/>
    <property type="match status" value="1"/>
</dbReference>
<name>A0A6M1U8E1_9RHOB</name>
<evidence type="ECO:0000256" key="3">
    <source>
        <dbReference type="ARBA" id="ARBA00023125"/>
    </source>
</evidence>
<dbReference type="RefSeq" id="WP_165052977.1">
    <property type="nucleotide sequence ID" value="NZ_JAALFE010000023.1"/>
</dbReference>
<accession>A0A6M1U8E1</accession>